<dbReference type="EMBL" id="OB660064">
    <property type="protein sequence ID" value="CAD7222484.1"/>
    <property type="molecule type" value="Genomic_DNA"/>
</dbReference>
<dbReference type="PANTHER" id="PTHR21686:SF12">
    <property type="entry name" value="DEOXYNUCLEOTIDYLTRANSFERASE TERMINAL-INTERACTING PROTEIN 2"/>
    <property type="match status" value="1"/>
</dbReference>
<evidence type="ECO:0000256" key="3">
    <source>
        <dbReference type="SAM" id="MobiDB-lite"/>
    </source>
</evidence>
<evidence type="ECO:0000313" key="4">
    <source>
        <dbReference type="EMBL" id="CAD7222484.1"/>
    </source>
</evidence>
<dbReference type="OrthoDB" id="427886at2759"/>
<dbReference type="AlphaFoldDB" id="A0A7R8ZFR4"/>
<proteinExistence type="predicted"/>
<dbReference type="GO" id="GO:0006396">
    <property type="term" value="P:RNA processing"/>
    <property type="evidence" value="ECO:0007669"/>
    <property type="project" value="TreeGrafter"/>
</dbReference>
<feature type="compositionally biased region" description="Acidic residues" evidence="3">
    <location>
        <begin position="14"/>
        <end position="26"/>
    </location>
</feature>
<dbReference type="InterPro" id="IPR014810">
    <property type="entry name" value="Fcf2_C"/>
</dbReference>
<comment type="subcellular location">
    <subcellularLocation>
        <location evidence="1">Nucleus</location>
        <location evidence="1">Nucleolus</location>
    </subcellularLocation>
</comment>
<feature type="compositionally biased region" description="Acidic residues" evidence="3">
    <location>
        <begin position="344"/>
        <end position="357"/>
    </location>
</feature>
<protein>
    <submittedName>
        <fullName evidence="4">Uncharacterized protein</fullName>
    </submittedName>
</protein>
<feature type="region of interest" description="Disordered" evidence="3">
    <location>
        <begin position="302"/>
        <end position="425"/>
    </location>
</feature>
<evidence type="ECO:0000256" key="2">
    <source>
        <dbReference type="ARBA" id="ARBA00023242"/>
    </source>
</evidence>
<feature type="region of interest" description="Disordered" evidence="3">
    <location>
        <begin position="1"/>
        <end position="49"/>
    </location>
</feature>
<dbReference type="GO" id="GO:0003723">
    <property type="term" value="F:RNA binding"/>
    <property type="evidence" value="ECO:0007669"/>
    <property type="project" value="TreeGrafter"/>
</dbReference>
<reference evidence="4" key="1">
    <citation type="submission" date="2020-11" db="EMBL/GenBank/DDBJ databases">
        <authorList>
            <person name="Tran Van P."/>
        </authorList>
    </citation>
    <scope>NUCLEOTIDE SEQUENCE</scope>
</reference>
<keyword evidence="2" id="KW-0539">Nucleus</keyword>
<sequence>MTSFVRYPIKLEFDESDVDDEEDDASEPIPQGAVSQGGEEGDGGGFLLDRVPGSVFASSAICPQVVSVDDLTQSSSSSAQQKLPPTSAATAILTKSDRELLSKSVIQPGFEKLETVPPYEERQREAKRRRKIEREKTKGKAWFDLPATEMTEERQRDLEVIKLQAALDPKHFYKKQDLQVLPKYFQIGKVVEHATDYYSDRVPKKARAQTIVEELLEDADFRRYQKRKMAEIEASKPKRRKLKEFRKAKKLKKKKRLVNLSQIVGGFKCCDFCVMAPPDEEENEEMLPDPSLEAFFKAQEAEQVKNPTQDGGGDSDQSDQSSFGGRKRKSEEDSPELIDLSSLLDDEDIPDPDEDGVPDLVGQKAFPSLKGRRVDPPMHSVLGSSAPSRKKKPRLQSLKLLSPQRRDNTIRYSPDSLENAPVGPSSSFPPAAALDVVLIFSAVHRFGRG</sequence>
<name>A0A7R8ZFR4_9CRUS</name>
<dbReference type="PANTHER" id="PTHR21686">
    <property type="entry name" value="DEOXYNUCLEOTIDYLTRANSFERASE TERMINAL-INTERACTING PROTEIN 2"/>
    <property type="match status" value="1"/>
</dbReference>
<accession>A0A7R8ZFR4</accession>
<dbReference type="Pfam" id="PF08698">
    <property type="entry name" value="Fcf2"/>
    <property type="match status" value="1"/>
</dbReference>
<gene>
    <name evidence="4" type="ORF">CTOB1V02_LOCUS491</name>
</gene>
<dbReference type="InterPro" id="IPR039883">
    <property type="entry name" value="Fcf2/DNTTIP2"/>
</dbReference>
<evidence type="ECO:0000256" key="1">
    <source>
        <dbReference type="ARBA" id="ARBA00004604"/>
    </source>
</evidence>
<organism evidence="4">
    <name type="scientific">Cyprideis torosa</name>
    <dbReference type="NCBI Taxonomy" id="163714"/>
    <lineage>
        <taxon>Eukaryota</taxon>
        <taxon>Metazoa</taxon>
        <taxon>Ecdysozoa</taxon>
        <taxon>Arthropoda</taxon>
        <taxon>Crustacea</taxon>
        <taxon>Oligostraca</taxon>
        <taxon>Ostracoda</taxon>
        <taxon>Podocopa</taxon>
        <taxon>Podocopida</taxon>
        <taxon>Cytherocopina</taxon>
        <taxon>Cytheroidea</taxon>
        <taxon>Cytherideidae</taxon>
        <taxon>Cyprideis</taxon>
    </lineage>
</organism>
<dbReference type="GO" id="GO:0005730">
    <property type="term" value="C:nucleolus"/>
    <property type="evidence" value="ECO:0007669"/>
    <property type="project" value="UniProtKB-SubCell"/>
</dbReference>